<evidence type="ECO:0000313" key="3">
    <source>
        <dbReference type="Proteomes" id="UP000297737"/>
    </source>
</evidence>
<dbReference type="Proteomes" id="UP000297737">
    <property type="component" value="Unassembled WGS sequence"/>
</dbReference>
<keyword evidence="3" id="KW-1185">Reference proteome</keyword>
<keyword evidence="1" id="KW-0812">Transmembrane</keyword>
<dbReference type="RefSeq" id="WP_135246642.1">
    <property type="nucleotide sequence ID" value="NZ_SIHO01000003.1"/>
</dbReference>
<reference evidence="2 3" key="1">
    <citation type="submission" date="2019-02" db="EMBL/GenBank/DDBJ databases">
        <title>Polymorphobacter sp. isolated from the lake at the Tibet of China.</title>
        <authorList>
            <person name="Li A."/>
        </authorList>
    </citation>
    <scope>NUCLEOTIDE SEQUENCE [LARGE SCALE GENOMIC DNA]</scope>
    <source>
        <strain evidence="2 3">DJ1R-1</strain>
    </source>
</reference>
<gene>
    <name evidence="2" type="ORF">EUV02_12570</name>
</gene>
<proteinExistence type="predicted"/>
<protein>
    <submittedName>
        <fullName evidence="2">Uncharacterized protein</fullName>
    </submittedName>
</protein>
<comment type="caution">
    <text evidence="2">The sequence shown here is derived from an EMBL/GenBank/DDBJ whole genome shotgun (WGS) entry which is preliminary data.</text>
</comment>
<organism evidence="2 3">
    <name type="scientific">Glacieibacterium arshaanense</name>
    <dbReference type="NCBI Taxonomy" id="2511025"/>
    <lineage>
        <taxon>Bacteria</taxon>
        <taxon>Pseudomonadati</taxon>
        <taxon>Pseudomonadota</taxon>
        <taxon>Alphaproteobacteria</taxon>
        <taxon>Sphingomonadales</taxon>
        <taxon>Sphingosinicellaceae</taxon>
        <taxon>Glacieibacterium</taxon>
    </lineage>
</organism>
<evidence type="ECO:0000313" key="2">
    <source>
        <dbReference type="EMBL" id="TFU01138.1"/>
    </source>
</evidence>
<sequence>MFPVESLVVLGTCSLIAIAVIGAVFAWSWKGWLQLRHHQLEAGHYAGGSATGGDIPAVANRIDLADLRERIKKLEAIAAGVDF</sequence>
<feature type="transmembrane region" description="Helical" evidence="1">
    <location>
        <begin position="6"/>
        <end position="29"/>
    </location>
</feature>
<keyword evidence="1" id="KW-0472">Membrane</keyword>
<keyword evidence="1" id="KW-1133">Transmembrane helix</keyword>
<evidence type="ECO:0000256" key="1">
    <source>
        <dbReference type="SAM" id="Phobius"/>
    </source>
</evidence>
<name>A0A4Y9EKC9_9SPHN</name>
<dbReference type="OrthoDB" id="7429032at2"/>
<accession>A0A4Y9EKC9</accession>
<dbReference type="AlphaFoldDB" id="A0A4Y9EKC9"/>
<dbReference type="EMBL" id="SIHO01000003">
    <property type="protein sequence ID" value="TFU01138.1"/>
    <property type="molecule type" value="Genomic_DNA"/>
</dbReference>